<evidence type="ECO:0000313" key="9">
    <source>
        <dbReference type="Proteomes" id="UP001560019"/>
    </source>
</evidence>
<dbReference type="RefSeq" id="WP_125408443.1">
    <property type="nucleotide sequence ID" value="NZ_JBEHHI010000001.1"/>
</dbReference>
<protein>
    <recommendedName>
        <fullName evidence="1">DNA-directed DNA polymerase</fullName>
        <ecNumber evidence="1">2.7.7.7</ecNumber>
    </recommendedName>
</protein>
<evidence type="ECO:0000256" key="3">
    <source>
        <dbReference type="ARBA" id="ARBA00022695"/>
    </source>
</evidence>
<dbReference type="SUPFAM" id="SSF48019">
    <property type="entry name" value="post-AAA+ oligomerization domain-like"/>
    <property type="match status" value="1"/>
</dbReference>
<dbReference type="InterPro" id="IPR027417">
    <property type="entry name" value="P-loop_NTPase"/>
</dbReference>
<evidence type="ECO:0000256" key="1">
    <source>
        <dbReference type="ARBA" id="ARBA00012417"/>
    </source>
</evidence>
<proteinExistence type="inferred from homology"/>
<gene>
    <name evidence="8" type="ORF">Ga0609869_001437</name>
</gene>
<dbReference type="Proteomes" id="UP001560019">
    <property type="component" value="Unassembled WGS sequence"/>
</dbReference>
<organism evidence="8 9">
    <name type="scientific">Rhodovulum iodosum</name>
    <dbReference type="NCBI Taxonomy" id="68291"/>
    <lineage>
        <taxon>Bacteria</taxon>
        <taxon>Pseudomonadati</taxon>
        <taxon>Pseudomonadota</taxon>
        <taxon>Alphaproteobacteria</taxon>
        <taxon>Rhodobacterales</taxon>
        <taxon>Paracoccaceae</taxon>
        <taxon>Rhodovulum</taxon>
    </lineage>
</organism>
<dbReference type="InterPro" id="IPR005790">
    <property type="entry name" value="DNA_polIII_delta"/>
</dbReference>
<evidence type="ECO:0000256" key="7">
    <source>
        <dbReference type="ARBA" id="ARBA00049244"/>
    </source>
</evidence>
<keyword evidence="3" id="KW-0548">Nucleotidyltransferase</keyword>
<dbReference type="PANTHER" id="PTHR34388:SF1">
    <property type="entry name" value="DNA POLYMERASE III SUBUNIT DELTA"/>
    <property type="match status" value="1"/>
</dbReference>
<dbReference type="InterPro" id="IPR008921">
    <property type="entry name" value="DNA_pol3_clamp-load_cplx_C"/>
</dbReference>
<keyword evidence="9" id="KW-1185">Reference proteome</keyword>
<dbReference type="NCBIfam" id="TIGR01128">
    <property type="entry name" value="holA"/>
    <property type="match status" value="1"/>
</dbReference>
<name>A0ABV3XRY0_9RHOB</name>
<dbReference type="Gene3D" id="1.20.272.10">
    <property type="match status" value="1"/>
</dbReference>
<reference evidence="8 9" key="1">
    <citation type="submission" date="2024-06" db="EMBL/GenBank/DDBJ databases">
        <title>Genome of Rhodovulum iodosum, a marine photoferrotroph.</title>
        <authorList>
            <person name="Bianchini G."/>
            <person name="Nikeleit V."/>
            <person name="Kappler A."/>
            <person name="Bryce C."/>
            <person name="Sanchez-Baracaldo P."/>
        </authorList>
    </citation>
    <scope>NUCLEOTIDE SEQUENCE [LARGE SCALE GENOMIC DNA]</scope>
    <source>
        <strain evidence="8 9">UT/N1</strain>
    </source>
</reference>
<keyword evidence="2" id="KW-0808">Transferase</keyword>
<comment type="similarity">
    <text evidence="6">Belongs to the DNA polymerase HolA subunit family.</text>
</comment>
<evidence type="ECO:0000256" key="6">
    <source>
        <dbReference type="ARBA" id="ARBA00034754"/>
    </source>
</evidence>
<dbReference type="EMBL" id="JBEHHI010000001">
    <property type="protein sequence ID" value="MEX5728084.1"/>
    <property type="molecule type" value="Genomic_DNA"/>
</dbReference>
<evidence type="ECO:0000256" key="5">
    <source>
        <dbReference type="ARBA" id="ARBA00022932"/>
    </source>
</evidence>
<evidence type="ECO:0000256" key="4">
    <source>
        <dbReference type="ARBA" id="ARBA00022705"/>
    </source>
</evidence>
<accession>A0ABV3XRY0</accession>
<sequence length="340" mass="36546">MKLSPRDAPRYFAKPEADRTGLLIYGADAMRVALRRQEVVAALLGPNGEEEMRLTRLHASELRGDPAALADAVKAQGFFPGPRVVLLDEAADGLAKTVEAALADWQAGDAQLIVTAKQLTPRSALRKLFEGHSNAYAVGIYDDPPSRGEIEASLKAAGMGQIDRPAMAEIEGLAMTLDPGDFRQTLEKIALYKIGDPAPLTPEDVAACAPRSTEAAMDALIAVVADGRDGEIGPLLRRLQAQGVQPVGLCIAALRHFRALHAAASDPSGPASGVSRLRPPVPFKLRDAMIRQAQGWGMRRLEQAMKVLVETDLKLRSSQRAPQMALMERSLIRLAKMRGG</sequence>
<comment type="caution">
    <text evidence="8">The sequence shown here is derived from an EMBL/GenBank/DDBJ whole genome shotgun (WGS) entry which is preliminary data.</text>
</comment>
<keyword evidence="4" id="KW-0235">DNA replication</keyword>
<comment type="catalytic activity">
    <reaction evidence="7">
        <text>DNA(n) + a 2'-deoxyribonucleoside 5'-triphosphate = DNA(n+1) + diphosphate</text>
        <dbReference type="Rhea" id="RHEA:22508"/>
        <dbReference type="Rhea" id="RHEA-COMP:17339"/>
        <dbReference type="Rhea" id="RHEA-COMP:17340"/>
        <dbReference type="ChEBI" id="CHEBI:33019"/>
        <dbReference type="ChEBI" id="CHEBI:61560"/>
        <dbReference type="ChEBI" id="CHEBI:173112"/>
        <dbReference type="EC" id="2.7.7.7"/>
    </reaction>
</comment>
<keyword evidence="5" id="KW-0239">DNA-directed DNA polymerase</keyword>
<dbReference type="PANTHER" id="PTHR34388">
    <property type="entry name" value="DNA POLYMERASE III SUBUNIT DELTA"/>
    <property type="match status" value="1"/>
</dbReference>
<dbReference type="Gene3D" id="3.40.50.300">
    <property type="entry name" value="P-loop containing nucleotide triphosphate hydrolases"/>
    <property type="match status" value="1"/>
</dbReference>
<evidence type="ECO:0000313" key="8">
    <source>
        <dbReference type="EMBL" id="MEX5728084.1"/>
    </source>
</evidence>
<evidence type="ECO:0000256" key="2">
    <source>
        <dbReference type="ARBA" id="ARBA00022679"/>
    </source>
</evidence>
<dbReference type="EC" id="2.7.7.7" evidence="1"/>